<name>A0ABM5N7M1_EMTOG</name>
<evidence type="ECO:0000256" key="6">
    <source>
        <dbReference type="PROSITE-ProRule" id="PRU00169"/>
    </source>
</evidence>
<keyword evidence="3" id="KW-0805">Transcription regulation</keyword>
<proteinExistence type="predicted"/>
<evidence type="ECO:0000256" key="1">
    <source>
        <dbReference type="ARBA" id="ARBA00022553"/>
    </source>
</evidence>
<dbReference type="Pfam" id="PF00072">
    <property type="entry name" value="Response_reg"/>
    <property type="match status" value="1"/>
</dbReference>
<dbReference type="CDD" id="cd00383">
    <property type="entry name" value="trans_reg_C"/>
    <property type="match status" value="1"/>
</dbReference>
<evidence type="ECO:0000256" key="2">
    <source>
        <dbReference type="ARBA" id="ARBA00023012"/>
    </source>
</evidence>
<evidence type="ECO:0000313" key="10">
    <source>
        <dbReference type="EMBL" id="AFK05552.1"/>
    </source>
</evidence>
<dbReference type="PANTHER" id="PTHR48111:SF22">
    <property type="entry name" value="REGULATOR OF RPOS"/>
    <property type="match status" value="1"/>
</dbReference>
<evidence type="ECO:0000256" key="4">
    <source>
        <dbReference type="ARBA" id="ARBA00023125"/>
    </source>
</evidence>
<gene>
    <name evidence="10" type="ordered locus">Emtol_0282</name>
</gene>
<dbReference type="InterPro" id="IPR011006">
    <property type="entry name" value="CheY-like_superfamily"/>
</dbReference>
<keyword evidence="2" id="KW-0902">Two-component regulatory system</keyword>
<dbReference type="Gene3D" id="1.10.10.10">
    <property type="entry name" value="Winged helix-like DNA-binding domain superfamily/Winged helix DNA-binding domain"/>
    <property type="match status" value="1"/>
</dbReference>
<dbReference type="EMBL" id="CP002962">
    <property type="protein sequence ID" value="AFK05552.1"/>
    <property type="molecule type" value="Genomic_DNA"/>
</dbReference>
<feature type="DNA-binding region" description="OmpR/PhoB-type" evidence="7">
    <location>
        <begin position="129"/>
        <end position="228"/>
    </location>
</feature>
<dbReference type="InterPro" id="IPR039420">
    <property type="entry name" value="WalR-like"/>
</dbReference>
<evidence type="ECO:0000259" key="9">
    <source>
        <dbReference type="PROSITE" id="PS51755"/>
    </source>
</evidence>
<protein>
    <submittedName>
        <fullName evidence="10">Two component transcriptional regulator, winged helix family</fullName>
    </submittedName>
</protein>
<keyword evidence="4 7" id="KW-0238">DNA-binding</keyword>
<dbReference type="SMART" id="SM00862">
    <property type="entry name" value="Trans_reg_C"/>
    <property type="match status" value="1"/>
</dbReference>
<evidence type="ECO:0000256" key="3">
    <source>
        <dbReference type="ARBA" id="ARBA00023015"/>
    </source>
</evidence>
<dbReference type="PROSITE" id="PS51755">
    <property type="entry name" value="OMPR_PHOB"/>
    <property type="match status" value="1"/>
</dbReference>
<keyword evidence="10" id="KW-0614">Plasmid</keyword>
<evidence type="ECO:0000256" key="5">
    <source>
        <dbReference type="ARBA" id="ARBA00023163"/>
    </source>
</evidence>
<dbReference type="PROSITE" id="PS50110">
    <property type="entry name" value="RESPONSE_REGULATORY"/>
    <property type="match status" value="1"/>
</dbReference>
<sequence length="229" mass="25987">MKLLLIEDEPKTLLALKKGLEECGFDVDTALDGYSGGKLALKNQYDTIITDILMPIQNGYNFIRNVREAGIITPIIMLTALGTLDDKLEAFDLGADDYLVKPFELKELIARIRAVSKRLSILDGVNIKHQTMSFGDLEINLDTKVVMRNNFPINLTAREFNLLECLIKNQGRVMSKEELLDKVWGMDSDVTENVVESFLKLLRKKIDSDKFSTKLIHTVYGMGYVMRKH</sequence>
<keyword evidence="5" id="KW-0804">Transcription</keyword>
<dbReference type="Pfam" id="PF00486">
    <property type="entry name" value="Trans_reg_C"/>
    <property type="match status" value="1"/>
</dbReference>
<evidence type="ECO:0000259" key="8">
    <source>
        <dbReference type="PROSITE" id="PS50110"/>
    </source>
</evidence>
<evidence type="ECO:0000313" key="11">
    <source>
        <dbReference type="Proteomes" id="UP000002875"/>
    </source>
</evidence>
<dbReference type="RefSeq" id="WP_015026298.1">
    <property type="nucleotide sequence ID" value="NC_018742.1"/>
</dbReference>
<keyword evidence="11" id="KW-1185">Reference proteome</keyword>
<reference evidence="10 11" key="1">
    <citation type="submission" date="2011-07" db="EMBL/GenBank/DDBJ databases">
        <title>The complete genome of plasmid 1 of Emticicia oligotrophica DSM 17448.</title>
        <authorList>
            <consortium name="US DOE Joint Genome Institute (JGI-PGF)"/>
            <person name="Lucas S."/>
            <person name="Han J."/>
            <person name="Lapidus A."/>
            <person name="Bruce D."/>
            <person name="Goodwin L."/>
            <person name="Pitluck S."/>
            <person name="Peters L."/>
            <person name="Kyrpides N."/>
            <person name="Mavromatis K."/>
            <person name="Ivanova N."/>
            <person name="Ovchinnikova G."/>
            <person name="Teshima H."/>
            <person name="Detter J.C."/>
            <person name="Tapia R."/>
            <person name="Han C."/>
            <person name="Land M."/>
            <person name="Hauser L."/>
            <person name="Markowitz V."/>
            <person name="Cheng J.-F."/>
            <person name="Hugenholtz P."/>
            <person name="Woyke T."/>
            <person name="Wu D."/>
            <person name="Tindall B."/>
            <person name="Pomrenke H."/>
            <person name="Brambilla E."/>
            <person name="Klenk H.-P."/>
            <person name="Eisen J.A."/>
        </authorList>
    </citation>
    <scope>NUCLEOTIDE SEQUENCE [LARGE SCALE GENOMIC DNA]</scope>
    <source>
        <strain evidence="11">DSM 17448 / GPTSA100-15</strain>
        <plasmid evidence="10 11">pEMTOL01</plasmid>
    </source>
</reference>
<dbReference type="PANTHER" id="PTHR48111">
    <property type="entry name" value="REGULATOR OF RPOS"/>
    <property type="match status" value="1"/>
</dbReference>
<dbReference type="InterPro" id="IPR036388">
    <property type="entry name" value="WH-like_DNA-bd_sf"/>
</dbReference>
<feature type="modified residue" description="4-aspartylphosphate" evidence="6">
    <location>
        <position position="51"/>
    </location>
</feature>
<organism evidence="10 11">
    <name type="scientific">Emticicia oligotrophica (strain DSM 17448 / CIP 109782 / MTCC 6937 / GPTSA100-15)</name>
    <dbReference type="NCBI Taxonomy" id="929562"/>
    <lineage>
        <taxon>Bacteria</taxon>
        <taxon>Pseudomonadati</taxon>
        <taxon>Bacteroidota</taxon>
        <taxon>Cytophagia</taxon>
        <taxon>Cytophagales</taxon>
        <taxon>Leadbetterellaceae</taxon>
        <taxon>Emticicia</taxon>
    </lineage>
</organism>
<accession>A0ABM5N7M1</accession>
<feature type="domain" description="Response regulatory" evidence="8">
    <location>
        <begin position="2"/>
        <end position="116"/>
    </location>
</feature>
<dbReference type="SMART" id="SM00448">
    <property type="entry name" value="REC"/>
    <property type="match status" value="1"/>
</dbReference>
<evidence type="ECO:0000256" key="7">
    <source>
        <dbReference type="PROSITE-ProRule" id="PRU01091"/>
    </source>
</evidence>
<keyword evidence="1 6" id="KW-0597">Phosphoprotein</keyword>
<dbReference type="Proteomes" id="UP000002875">
    <property type="component" value="Plasmid pEMTOL01"/>
</dbReference>
<feature type="domain" description="OmpR/PhoB-type" evidence="9">
    <location>
        <begin position="129"/>
        <end position="228"/>
    </location>
</feature>
<geneLocation type="plasmid" evidence="10 11">
    <name>pEMTOL01</name>
</geneLocation>
<dbReference type="SUPFAM" id="SSF52172">
    <property type="entry name" value="CheY-like"/>
    <property type="match status" value="1"/>
</dbReference>
<dbReference type="InterPro" id="IPR001789">
    <property type="entry name" value="Sig_transdc_resp-reg_receiver"/>
</dbReference>
<dbReference type="Gene3D" id="3.40.50.2300">
    <property type="match status" value="1"/>
</dbReference>
<dbReference type="Gene3D" id="6.10.250.690">
    <property type="match status" value="1"/>
</dbReference>
<dbReference type="InterPro" id="IPR001867">
    <property type="entry name" value="OmpR/PhoB-type_DNA-bd"/>
</dbReference>